<dbReference type="InterPro" id="IPR036782">
    <property type="entry name" value="NE0471-like_N"/>
</dbReference>
<accession>A0A484HD05</accession>
<evidence type="ECO:0000313" key="1">
    <source>
        <dbReference type="EMBL" id="VEN72569.1"/>
    </source>
</evidence>
<dbReference type="SUPFAM" id="SSF143880">
    <property type="entry name" value="NE0471 N-terminal domain-like"/>
    <property type="match status" value="1"/>
</dbReference>
<protein>
    <recommendedName>
        <fullName evidence="2">DUF2442 domain-containing protein</fullName>
    </recommendedName>
</protein>
<evidence type="ECO:0008006" key="2">
    <source>
        <dbReference type="Google" id="ProtNLM"/>
    </source>
</evidence>
<name>A0A484HD05_9BACT</name>
<organism evidence="1">
    <name type="scientific">uncultured Desulfobacteraceae bacterium</name>
    <dbReference type="NCBI Taxonomy" id="218296"/>
    <lineage>
        <taxon>Bacteria</taxon>
        <taxon>Pseudomonadati</taxon>
        <taxon>Thermodesulfobacteriota</taxon>
        <taxon>Desulfobacteria</taxon>
        <taxon>Desulfobacterales</taxon>
        <taxon>Desulfobacteraceae</taxon>
        <taxon>environmental samples</taxon>
    </lineage>
</organism>
<dbReference type="Gene3D" id="3.30.2020.10">
    <property type="entry name" value="NE0471-like N-terminal domain"/>
    <property type="match status" value="1"/>
</dbReference>
<dbReference type="InterPro" id="IPR018841">
    <property type="entry name" value="DUF2442"/>
</dbReference>
<dbReference type="Pfam" id="PF10387">
    <property type="entry name" value="DUF2442"/>
    <property type="match status" value="1"/>
</dbReference>
<dbReference type="EMBL" id="CAACVI010000001">
    <property type="protein sequence ID" value="VEN72569.1"/>
    <property type="molecule type" value="Genomic_DNA"/>
</dbReference>
<dbReference type="AlphaFoldDB" id="A0A484HD05"/>
<gene>
    <name evidence="1" type="ORF">EPICR_10068</name>
</gene>
<sequence length="82" mass="9523">MNPRVRKVSPNPDYTINLTFDNGENKIFDVRPYLDKGIFRELKDLRAFNSVKPMLGSIRWQGGQDFCPDTLYLESISRPLNC</sequence>
<proteinExistence type="predicted"/>
<reference evidence="1" key="1">
    <citation type="submission" date="2019-01" db="EMBL/GenBank/DDBJ databases">
        <authorList>
            <consortium name="Genoscope - CEA"/>
            <person name="William W."/>
        </authorList>
    </citation>
    <scope>NUCLEOTIDE SEQUENCE</scope>
    <source>
        <strain evidence="1">CR-1</strain>
    </source>
</reference>